<proteinExistence type="predicted"/>
<keyword evidence="2" id="KW-1185">Reference proteome</keyword>
<dbReference type="Proteomes" id="UP001465976">
    <property type="component" value="Unassembled WGS sequence"/>
</dbReference>
<name>A0ABR3ERX6_9AGAR</name>
<keyword evidence="1" id="KW-0436">Ligase</keyword>
<organism evidence="1 2">
    <name type="scientific">Marasmius crinis-equi</name>
    <dbReference type="NCBI Taxonomy" id="585013"/>
    <lineage>
        <taxon>Eukaryota</taxon>
        <taxon>Fungi</taxon>
        <taxon>Dikarya</taxon>
        <taxon>Basidiomycota</taxon>
        <taxon>Agaricomycotina</taxon>
        <taxon>Agaricomycetes</taxon>
        <taxon>Agaricomycetidae</taxon>
        <taxon>Agaricales</taxon>
        <taxon>Marasmiineae</taxon>
        <taxon>Marasmiaceae</taxon>
        <taxon>Marasmius</taxon>
    </lineage>
</organism>
<dbReference type="EC" id="6.1.1.19" evidence="1"/>
<gene>
    <name evidence="1" type="primary">SYR1_3</name>
    <name evidence="1" type="ORF">V5O48_016423</name>
</gene>
<comment type="caution">
    <text evidence="1">The sequence shown here is derived from an EMBL/GenBank/DDBJ whole genome shotgun (WGS) entry which is preliminary data.</text>
</comment>
<dbReference type="EMBL" id="JBAHYK010002196">
    <property type="protein sequence ID" value="KAL0565602.1"/>
    <property type="molecule type" value="Genomic_DNA"/>
</dbReference>
<reference evidence="1 2" key="1">
    <citation type="submission" date="2024-02" db="EMBL/GenBank/DDBJ databases">
        <title>A draft genome for the cacao thread blight pathogen Marasmius crinis-equi.</title>
        <authorList>
            <person name="Cohen S.P."/>
            <person name="Baruah I.K."/>
            <person name="Amoako-Attah I."/>
            <person name="Bukari Y."/>
            <person name="Meinhardt L.W."/>
            <person name="Bailey B.A."/>
        </authorList>
    </citation>
    <scope>NUCLEOTIDE SEQUENCE [LARGE SCALE GENOMIC DNA]</scope>
    <source>
        <strain evidence="1 2">GH-76</strain>
    </source>
</reference>
<accession>A0ABR3ERX6</accession>
<protein>
    <submittedName>
        <fullName evidence="1">Arginyl-tRNA synthetase</fullName>
        <ecNumber evidence="1">6.1.1.19</ecNumber>
    </submittedName>
</protein>
<evidence type="ECO:0000313" key="2">
    <source>
        <dbReference type="Proteomes" id="UP001465976"/>
    </source>
</evidence>
<sequence length="153" mass="16810">MAYPSSFHPRSLRRPTNFIPGGVEATSAPYSTLNTHTSASPQSTSRAYTYSLSPLSEIYISKLASPLYARKTASIFGSCLLKSYQNIVKDVSRAREPGTDVIFMLAPIHGISSPWETMVVKAQQDVEKAKARMWLYENPREALVAVVVGAVVE</sequence>
<evidence type="ECO:0000313" key="1">
    <source>
        <dbReference type="EMBL" id="KAL0565602.1"/>
    </source>
</evidence>
<dbReference type="GO" id="GO:0004814">
    <property type="term" value="F:arginine-tRNA ligase activity"/>
    <property type="evidence" value="ECO:0007669"/>
    <property type="project" value="UniProtKB-EC"/>
</dbReference>